<name>A0A2P2KWQ7_RHIMU</name>
<evidence type="ECO:0000256" key="1">
    <source>
        <dbReference type="SAM" id="MobiDB-lite"/>
    </source>
</evidence>
<dbReference type="AlphaFoldDB" id="A0A2P2KWQ7"/>
<evidence type="ECO:0000313" key="2">
    <source>
        <dbReference type="EMBL" id="MBX10151.1"/>
    </source>
</evidence>
<dbReference type="EMBL" id="GGEC01029667">
    <property type="protein sequence ID" value="MBX10151.1"/>
    <property type="molecule type" value="Transcribed_RNA"/>
</dbReference>
<feature type="compositionally biased region" description="Polar residues" evidence="1">
    <location>
        <begin position="1"/>
        <end position="15"/>
    </location>
</feature>
<reference evidence="2" key="1">
    <citation type="submission" date="2018-02" db="EMBL/GenBank/DDBJ databases">
        <title>Rhizophora mucronata_Transcriptome.</title>
        <authorList>
            <person name="Meera S.P."/>
            <person name="Sreeshan A."/>
            <person name="Augustine A."/>
        </authorList>
    </citation>
    <scope>NUCLEOTIDE SEQUENCE</scope>
    <source>
        <tissue evidence="2">Leaf</tissue>
    </source>
</reference>
<sequence length="25" mass="2853">MVKTPETQASNTSPAWSHMMHKCHI</sequence>
<accession>A0A2P2KWQ7</accession>
<protein>
    <submittedName>
        <fullName evidence="2">Uncharacterized protein</fullName>
    </submittedName>
</protein>
<organism evidence="2">
    <name type="scientific">Rhizophora mucronata</name>
    <name type="common">Asiatic mangrove</name>
    <dbReference type="NCBI Taxonomy" id="61149"/>
    <lineage>
        <taxon>Eukaryota</taxon>
        <taxon>Viridiplantae</taxon>
        <taxon>Streptophyta</taxon>
        <taxon>Embryophyta</taxon>
        <taxon>Tracheophyta</taxon>
        <taxon>Spermatophyta</taxon>
        <taxon>Magnoliopsida</taxon>
        <taxon>eudicotyledons</taxon>
        <taxon>Gunneridae</taxon>
        <taxon>Pentapetalae</taxon>
        <taxon>rosids</taxon>
        <taxon>fabids</taxon>
        <taxon>Malpighiales</taxon>
        <taxon>Rhizophoraceae</taxon>
        <taxon>Rhizophora</taxon>
    </lineage>
</organism>
<proteinExistence type="predicted"/>
<feature type="region of interest" description="Disordered" evidence="1">
    <location>
        <begin position="1"/>
        <end position="25"/>
    </location>
</feature>